<evidence type="ECO:0000256" key="7">
    <source>
        <dbReference type="ARBA" id="ARBA00023180"/>
    </source>
</evidence>
<protein>
    <submittedName>
        <fullName evidence="12">Variant surface glycoprotein 1125.5765</fullName>
    </submittedName>
</protein>
<keyword evidence="3" id="KW-1003">Cell membrane</keyword>
<dbReference type="GO" id="GO:0098552">
    <property type="term" value="C:side of membrane"/>
    <property type="evidence" value="ECO:0007669"/>
    <property type="project" value="UniProtKB-KW"/>
</dbReference>
<feature type="region of interest" description="Disordered" evidence="9">
    <location>
        <begin position="223"/>
        <end position="251"/>
    </location>
</feature>
<dbReference type="InterPro" id="IPR025932">
    <property type="entry name" value="Trypano_VSG_B_N_dom"/>
</dbReference>
<evidence type="ECO:0000256" key="8">
    <source>
        <dbReference type="ARBA" id="ARBA00023288"/>
    </source>
</evidence>
<keyword evidence="7" id="KW-0325">Glycoprotein</keyword>
<dbReference type="Pfam" id="PF13206">
    <property type="entry name" value="VSG_B"/>
    <property type="match status" value="1"/>
</dbReference>
<evidence type="ECO:0000256" key="1">
    <source>
        <dbReference type="ARBA" id="ARBA00002523"/>
    </source>
</evidence>
<evidence type="ECO:0000256" key="5">
    <source>
        <dbReference type="ARBA" id="ARBA00022729"/>
    </source>
</evidence>
<dbReference type="VEuPathDB" id="TriTrypDB:Tb427_000539600"/>
<dbReference type="GO" id="GO:0005886">
    <property type="term" value="C:plasma membrane"/>
    <property type="evidence" value="ECO:0007669"/>
    <property type="project" value="UniProtKB-SubCell"/>
</dbReference>
<keyword evidence="5 10" id="KW-0732">Signal</keyword>
<evidence type="ECO:0000256" key="4">
    <source>
        <dbReference type="ARBA" id="ARBA00022622"/>
    </source>
</evidence>
<keyword evidence="8" id="KW-0449">Lipoprotein</keyword>
<evidence type="ECO:0000256" key="10">
    <source>
        <dbReference type="SAM" id="SignalP"/>
    </source>
</evidence>
<name>A0A1J0RD33_9TRYP</name>
<dbReference type="AlphaFoldDB" id="A0A1J0RD33"/>
<reference evidence="12" key="1">
    <citation type="submission" date="2016-08" db="EMBL/GenBank/DDBJ databases">
        <title>VSG repertoire of Trypanosoma brucei EATRO 1125.</title>
        <authorList>
            <person name="Cross G.A."/>
        </authorList>
    </citation>
    <scope>NUCLEOTIDE SEQUENCE</scope>
    <source>
        <strain evidence="12">EATRO 1125</strain>
    </source>
</reference>
<accession>A0A1J0RD33</accession>
<evidence type="ECO:0000256" key="3">
    <source>
        <dbReference type="ARBA" id="ARBA00022475"/>
    </source>
</evidence>
<comment type="subcellular location">
    <subcellularLocation>
        <location evidence="2">Cell membrane</location>
        <topology evidence="2">Lipid-anchor</topology>
        <topology evidence="2">GPI-anchor</topology>
    </subcellularLocation>
</comment>
<dbReference type="EMBL" id="KX701839">
    <property type="protein sequence ID" value="APD75795.1"/>
    <property type="molecule type" value="Genomic_DNA"/>
</dbReference>
<keyword evidence="4" id="KW-0336">GPI-anchor</keyword>
<organism evidence="12">
    <name type="scientific">Trypanosoma brucei</name>
    <dbReference type="NCBI Taxonomy" id="5691"/>
    <lineage>
        <taxon>Eukaryota</taxon>
        <taxon>Discoba</taxon>
        <taxon>Euglenozoa</taxon>
        <taxon>Kinetoplastea</taxon>
        <taxon>Metakinetoplastina</taxon>
        <taxon>Trypanosomatida</taxon>
        <taxon>Trypanosomatidae</taxon>
        <taxon>Trypanosoma</taxon>
    </lineage>
</organism>
<evidence type="ECO:0000256" key="6">
    <source>
        <dbReference type="ARBA" id="ARBA00023136"/>
    </source>
</evidence>
<feature type="signal peptide" evidence="10">
    <location>
        <begin position="1"/>
        <end position="17"/>
    </location>
</feature>
<feature type="domain" description="Trypanosome variant surface glycoprotein B-type N-terminal" evidence="11">
    <location>
        <begin position="9"/>
        <end position="182"/>
    </location>
</feature>
<feature type="chain" id="PRO_5012565785" evidence="10">
    <location>
        <begin position="18"/>
        <end position="251"/>
    </location>
</feature>
<evidence type="ECO:0000313" key="12">
    <source>
        <dbReference type="EMBL" id="APD75795.1"/>
    </source>
</evidence>
<evidence type="ECO:0000256" key="9">
    <source>
        <dbReference type="SAM" id="MobiDB-lite"/>
    </source>
</evidence>
<keyword evidence="6" id="KW-0472">Membrane</keyword>
<proteinExistence type="predicted"/>
<evidence type="ECO:0000256" key="2">
    <source>
        <dbReference type="ARBA" id="ARBA00004609"/>
    </source>
</evidence>
<feature type="region of interest" description="Disordered" evidence="9">
    <location>
        <begin position="72"/>
        <end position="99"/>
    </location>
</feature>
<sequence length="251" mass="28060">MHRAALAFAIILPHVNGAAPPDSNHRYVLHNFSAVLKALQHTPKPNTNWDDVNNTMQAATTINLLLNSREEVGKTAAEEESAQPPTKEGQTQESNPCGGDKRASCIAAKKFLDAHKYDAKKHLIAPLATKSYVTLALNKTGRQVETKEKELASKEGKDVFAQMKATLKQALFGDQQDIVNNKNIRLGQLKTNGFRQSLDTDSSNQRATEIGSGDALHMRIRQHDTAQQSVRRRRERSRNVQQSRYKRRKSL</sequence>
<evidence type="ECO:0000259" key="11">
    <source>
        <dbReference type="Pfam" id="PF13206"/>
    </source>
</evidence>
<comment type="function">
    <text evidence="1">VSG forms a coat on the surface of the parasite. The trypanosome evades the immune response of the host by expressing a series of antigenically distinct VSGs from an estimated 1000 VSG genes.</text>
</comment>